<sequence>MIKNIKQTKEKILEALENKKDFKLFWAEEVTYSKTIKAKDEEEARKIFFDGEIDDITDNDVVEGRFCDDCLE</sequence>
<accession>A0A0F8YV31</accession>
<dbReference type="EMBL" id="LAZR01054849">
    <property type="protein sequence ID" value="KKK77660.1"/>
    <property type="molecule type" value="Genomic_DNA"/>
</dbReference>
<evidence type="ECO:0000313" key="1">
    <source>
        <dbReference type="EMBL" id="KKK77660.1"/>
    </source>
</evidence>
<protein>
    <submittedName>
        <fullName evidence="1">Uncharacterized protein</fullName>
    </submittedName>
</protein>
<reference evidence="1" key="1">
    <citation type="journal article" date="2015" name="Nature">
        <title>Complex archaea that bridge the gap between prokaryotes and eukaryotes.</title>
        <authorList>
            <person name="Spang A."/>
            <person name="Saw J.H."/>
            <person name="Jorgensen S.L."/>
            <person name="Zaremba-Niedzwiedzka K."/>
            <person name="Martijn J."/>
            <person name="Lind A.E."/>
            <person name="van Eijk R."/>
            <person name="Schleper C."/>
            <person name="Guy L."/>
            <person name="Ettema T.J."/>
        </authorList>
    </citation>
    <scope>NUCLEOTIDE SEQUENCE</scope>
</reference>
<organism evidence="1">
    <name type="scientific">marine sediment metagenome</name>
    <dbReference type="NCBI Taxonomy" id="412755"/>
    <lineage>
        <taxon>unclassified sequences</taxon>
        <taxon>metagenomes</taxon>
        <taxon>ecological metagenomes</taxon>
    </lineage>
</organism>
<dbReference type="AlphaFoldDB" id="A0A0F8YV31"/>
<gene>
    <name evidence="1" type="ORF">LCGC14_2851310</name>
</gene>
<comment type="caution">
    <text evidence="1">The sequence shown here is derived from an EMBL/GenBank/DDBJ whole genome shotgun (WGS) entry which is preliminary data.</text>
</comment>
<proteinExistence type="predicted"/>
<feature type="non-terminal residue" evidence="1">
    <location>
        <position position="72"/>
    </location>
</feature>
<name>A0A0F8YV31_9ZZZZ</name>